<evidence type="ECO:0000313" key="2">
    <source>
        <dbReference type="EMBL" id="ABC21082.1"/>
    </source>
</evidence>
<evidence type="ECO:0000256" key="1">
    <source>
        <dbReference type="SAM" id="MobiDB-lite"/>
    </source>
</evidence>
<feature type="compositionally biased region" description="Basic and acidic residues" evidence="1">
    <location>
        <begin position="83"/>
        <end position="92"/>
    </location>
</feature>
<name>Q2RXR3_RHORT</name>
<evidence type="ECO:0000313" key="3">
    <source>
        <dbReference type="Proteomes" id="UP000001929"/>
    </source>
</evidence>
<dbReference type="HOGENOM" id="CLU_1585245_0_0_5"/>
<reference evidence="2 3" key="1">
    <citation type="journal article" date="2011" name="Stand. Genomic Sci.">
        <title>Complete genome sequence of Rhodospirillum rubrum type strain (S1).</title>
        <authorList>
            <person name="Munk A.C."/>
            <person name="Copeland A."/>
            <person name="Lucas S."/>
            <person name="Lapidus A."/>
            <person name="Del Rio T.G."/>
            <person name="Barry K."/>
            <person name="Detter J.C."/>
            <person name="Hammon N."/>
            <person name="Israni S."/>
            <person name="Pitluck S."/>
            <person name="Brettin T."/>
            <person name="Bruce D."/>
            <person name="Han C."/>
            <person name="Tapia R."/>
            <person name="Gilna P."/>
            <person name="Schmutz J."/>
            <person name="Larimer F."/>
            <person name="Land M."/>
            <person name="Kyrpides N.C."/>
            <person name="Mavromatis K."/>
            <person name="Richardson P."/>
            <person name="Rohde M."/>
            <person name="Goker M."/>
            <person name="Klenk H.P."/>
            <person name="Zhang Y."/>
            <person name="Roberts G.P."/>
            <person name="Reslewic S."/>
            <person name="Schwartz D.C."/>
        </authorList>
    </citation>
    <scope>NUCLEOTIDE SEQUENCE [LARGE SCALE GENOMIC DNA]</scope>
    <source>
        <strain evidence="3">ATCC 11170 / ATH 1.1.1 / DSM 467 / LMG 4362 / NCIMB 8255 / S1</strain>
    </source>
</reference>
<proteinExistence type="predicted"/>
<dbReference type="KEGG" id="rru:Rru_A0277"/>
<dbReference type="AlphaFoldDB" id="Q2RXR3"/>
<feature type="compositionally biased region" description="Low complexity" evidence="1">
    <location>
        <begin position="73"/>
        <end position="82"/>
    </location>
</feature>
<gene>
    <name evidence="2" type="ordered locus">Rru_A0277</name>
</gene>
<feature type="region of interest" description="Disordered" evidence="1">
    <location>
        <begin position="28"/>
        <end position="98"/>
    </location>
</feature>
<accession>Q2RXR3</accession>
<dbReference type="EnsemblBacteria" id="ABC21082">
    <property type="protein sequence ID" value="ABC21082"/>
    <property type="gene ID" value="Rru_A0277"/>
</dbReference>
<dbReference type="STRING" id="269796.Rru_A0277"/>
<feature type="compositionally biased region" description="Basic and acidic residues" evidence="1">
    <location>
        <begin position="46"/>
        <end position="57"/>
    </location>
</feature>
<dbReference type="Proteomes" id="UP000001929">
    <property type="component" value="Chromosome"/>
</dbReference>
<organism evidence="2 3">
    <name type="scientific">Rhodospirillum rubrum (strain ATCC 11170 / ATH 1.1.1 / DSM 467 / LMG 4362 / NCIMB 8255 / S1)</name>
    <dbReference type="NCBI Taxonomy" id="269796"/>
    <lineage>
        <taxon>Bacteria</taxon>
        <taxon>Pseudomonadati</taxon>
        <taxon>Pseudomonadota</taxon>
        <taxon>Alphaproteobacteria</taxon>
        <taxon>Rhodospirillales</taxon>
        <taxon>Rhodospirillaceae</taxon>
        <taxon>Rhodospirillum</taxon>
    </lineage>
</organism>
<sequence length="168" mass="17291">MGELVGPGSVTRSPPVVPPVRVTFLVTSESPTTTASVAGRFTVGADRPKAAEAERAKRGARRPTAWHSGPSQASADPAAADDGVAKGDRGGDDQGLVPLNSAPFLTQSLAQDVLDAGEAVSSVGALAREVAIRFYGFVRDALAGRRGRNDSGIIILGDRFPEGIDLEA</sequence>
<dbReference type="EMBL" id="CP000230">
    <property type="protein sequence ID" value="ABC21082.1"/>
    <property type="molecule type" value="Genomic_DNA"/>
</dbReference>
<dbReference type="PATRIC" id="fig|269796.9.peg.332"/>
<keyword evidence="3" id="KW-1185">Reference proteome</keyword>
<protein>
    <submittedName>
        <fullName evidence="2">Uncharacterized protein</fullName>
    </submittedName>
</protein>